<dbReference type="AlphaFoldDB" id="A0A0F9JW44"/>
<protein>
    <submittedName>
        <fullName evidence="1">Uncharacterized protein</fullName>
    </submittedName>
</protein>
<sequence length="166" mass="19375">MKKKVMEILRWFYEGESGRREIDVAIWDYSVNNTPNMWSASILYMRLHTAIHLYLTDQLLPKKWRLFNDSRREVKGTIMGGKMYRPEGWENPYCLIVRTLRDIRADKELYEVEFQESAFEAGANAMLEGLKREKGAYVCSIDADKIKILKGDATKGGYLVLIPEEE</sequence>
<dbReference type="EMBL" id="LAZR01009225">
    <property type="protein sequence ID" value="KKM73918.1"/>
    <property type="molecule type" value="Genomic_DNA"/>
</dbReference>
<proteinExistence type="predicted"/>
<comment type="caution">
    <text evidence="1">The sequence shown here is derived from an EMBL/GenBank/DDBJ whole genome shotgun (WGS) entry which is preliminary data.</text>
</comment>
<gene>
    <name evidence="1" type="ORF">LCGC14_1405690</name>
</gene>
<organism evidence="1">
    <name type="scientific">marine sediment metagenome</name>
    <dbReference type="NCBI Taxonomy" id="412755"/>
    <lineage>
        <taxon>unclassified sequences</taxon>
        <taxon>metagenomes</taxon>
        <taxon>ecological metagenomes</taxon>
    </lineage>
</organism>
<reference evidence="1" key="1">
    <citation type="journal article" date="2015" name="Nature">
        <title>Complex archaea that bridge the gap between prokaryotes and eukaryotes.</title>
        <authorList>
            <person name="Spang A."/>
            <person name="Saw J.H."/>
            <person name="Jorgensen S.L."/>
            <person name="Zaremba-Niedzwiedzka K."/>
            <person name="Martijn J."/>
            <person name="Lind A.E."/>
            <person name="van Eijk R."/>
            <person name="Schleper C."/>
            <person name="Guy L."/>
            <person name="Ettema T.J."/>
        </authorList>
    </citation>
    <scope>NUCLEOTIDE SEQUENCE</scope>
</reference>
<accession>A0A0F9JW44</accession>
<evidence type="ECO:0000313" key="1">
    <source>
        <dbReference type="EMBL" id="KKM73918.1"/>
    </source>
</evidence>
<name>A0A0F9JW44_9ZZZZ</name>